<dbReference type="AlphaFoldDB" id="A0A016USH2"/>
<sequence length="87" mass="9599">MTDESPCDGVPDAVKDVVQLRKQDFDELVLQARAAAPASAPLVASSSSKPTFTRPGFARHFDFNSQILDILSPLVKWHQSNLTYVRV</sequence>
<organism evidence="1 2">
    <name type="scientific">Ancylostoma ceylanicum</name>
    <dbReference type="NCBI Taxonomy" id="53326"/>
    <lineage>
        <taxon>Eukaryota</taxon>
        <taxon>Metazoa</taxon>
        <taxon>Ecdysozoa</taxon>
        <taxon>Nematoda</taxon>
        <taxon>Chromadorea</taxon>
        <taxon>Rhabditida</taxon>
        <taxon>Rhabditina</taxon>
        <taxon>Rhabditomorpha</taxon>
        <taxon>Strongyloidea</taxon>
        <taxon>Ancylostomatidae</taxon>
        <taxon>Ancylostomatinae</taxon>
        <taxon>Ancylostoma</taxon>
    </lineage>
</organism>
<name>A0A016USH2_9BILA</name>
<proteinExistence type="predicted"/>
<reference evidence="2" key="1">
    <citation type="journal article" date="2015" name="Nat. Genet.">
        <title>The genome and transcriptome of the zoonotic hookworm Ancylostoma ceylanicum identify infection-specific gene families.</title>
        <authorList>
            <person name="Schwarz E.M."/>
            <person name="Hu Y."/>
            <person name="Antoshechkin I."/>
            <person name="Miller M.M."/>
            <person name="Sternberg P.W."/>
            <person name="Aroian R.V."/>
        </authorList>
    </citation>
    <scope>NUCLEOTIDE SEQUENCE</scope>
    <source>
        <strain evidence="2">HY135</strain>
    </source>
</reference>
<comment type="caution">
    <text evidence="1">The sequence shown here is derived from an EMBL/GenBank/DDBJ whole genome shotgun (WGS) entry which is preliminary data.</text>
</comment>
<evidence type="ECO:0000313" key="2">
    <source>
        <dbReference type="Proteomes" id="UP000024635"/>
    </source>
</evidence>
<dbReference type="EMBL" id="JARK01001365">
    <property type="protein sequence ID" value="EYC17881.1"/>
    <property type="molecule type" value="Genomic_DNA"/>
</dbReference>
<evidence type="ECO:0000313" key="1">
    <source>
        <dbReference type="EMBL" id="EYC17881.1"/>
    </source>
</evidence>
<protein>
    <submittedName>
        <fullName evidence="1">Uncharacterized protein</fullName>
    </submittedName>
</protein>
<dbReference type="Proteomes" id="UP000024635">
    <property type="component" value="Unassembled WGS sequence"/>
</dbReference>
<keyword evidence="2" id="KW-1185">Reference proteome</keyword>
<gene>
    <name evidence="1" type="primary">Acey_s0029.g1932</name>
    <name evidence="1" type="ORF">Y032_0029g1932</name>
</gene>
<accession>A0A016USH2</accession>
<dbReference type="OrthoDB" id="5873341at2759"/>